<dbReference type="SUPFAM" id="SSF46785">
    <property type="entry name" value="Winged helix' DNA-binding domain"/>
    <property type="match status" value="1"/>
</dbReference>
<dbReference type="SMART" id="SM00418">
    <property type="entry name" value="HTH_ARSR"/>
    <property type="match status" value="1"/>
</dbReference>
<dbReference type="GO" id="GO:0032791">
    <property type="term" value="F:lead ion binding"/>
    <property type="evidence" value="ECO:0007669"/>
    <property type="project" value="TreeGrafter"/>
</dbReference>
<dbReference type="PROSITE" id="PS50987">
    <property type="entry name" value="HTH_ARSR_2"/>
    <property type="match status" value="1"/>
</dbReference>
<dbReference type="InterPro" id="IPR036388">
    <property type="entry name" value="WH-like_DNA-bd_sf"/>
</dbReference>
<dbReference type="PRINTS" id="PR00778">
    <property type="entry name" value="HTHARSR"/>
</dbReference>
<dbReference type="Pfam" id="PF01022">
    <property type="entry name" value="HTH_5"/>
    <property type="match status" value="1"/>
</dbReference>
<dbReference type="GO" id="GO:0046686">
    <property type="term" value="P:response to cadmium ion"/>
    <property type="evidence" value="ECO:0007669"/>
    <property type="project" value="TreeGrafter"/>
</dbReference>
<dbReference type="Proteomes" id="UP000199622">
    <property type="component" value="Unassembled WGS sequence"/>
</dbReference>
<dbReference type="InterPro" id="IPR011991">
    <property type="entry name" value="ArsR-like_HTH"/>
</dbReference>
<protein>
    <submittedName>
        <fullName evidence="2">DNA-binding transcriptional regulator, ArsR family</fullName>
    </submittedName>
</protein>
<dbReference type="GO" id="GO:0003700">
    <property type="term" value="F:DNA-binding transcription factor activity"/>
    <property type="evidence" value="ECO:0007669"/>
    <property type="project" value="InterPro"/>
</dbReference>
<dbReference type="PANTHER" id="PTHR39168:SF2">
    <property type="entry name" value="HTH-TYPE TRANSCRIPTIONAL REGULATOR CMTR"/>
    <property type="match status" value="1"/>
</dbReference>
<dbReference type="InterPro" id="IPR001845">
    <property type="entry name" value="HTH_ArsR_DNA-bd_dom"/>
</dbReference>
<proteinExistence type="predicted"/>
<gene>
    <name evidence="2" type="ORF">SAMN04489727_4078</name>
</gene>
<dbReference type="EMBL" id="FNSO01000004">
    <property type="protein sequence ID" value="SEC52739.1"/>
    <property type="molecule type" value="Genomic_DNA"/>
</dbReference>
<feature type="domain" description="HTH arsR-type" evidence="1">
    <location>
        <begin position="8"/>
        <end position="103"/>
    </location>
</feature>
<organism evidence="2 3">
    <name type="scientific">Amycolatopsis tolypomycina</name>
    <dbReference type="NCBI Taxonomy" id="208445"/>
    <lineage>
        <taxon>Bacteria</taxon>
        <taxon>Bacillati</taxon>
        <taxon>Actinomycetota</taxon>
        <taxon>Actinomycetes</taxon>
        <taxon>Pseudonocardiales</taxon>
        <taxon>Pseudonocardiaceae</taxon>
        <taxon>Amycolatopsis</taxon>
    </lineage>
</organism>
<dbReference type="InterPro" id="IPR052543">
    <property type="entry name" value="HTH_Metal-responsive_Reg"/>
</dbReference>
<dbReference type="GO" id="GO:0010288">
    <property type="term" value="P:response to lead ion"/>
    <property type="evidence" value="ECO:0007669"/>
    <property type="project" value="TreeGrafter"/>
</dbReference>
<reference evidence="3" key="1">
    <citation type="submission" date="2016-10" db="EMBL/GenBank/DDBJ databases">
        <authorList>
            <person name="Varghese N."/>
            <person name="Submissions S."/>
        </authorList>
    </citation>
    <scope>NUCLEOTIDE SEQUENCE [LARGE SCALE GENOMIC DNA]</scope>
    <source>
        <strain evidence="3">DSM 44544</strain>
    </source>
</reference>
<dbReference type="CDD" id="cd00090">
    <property type="entry name" value="HTH_ARSR"/>
    <property type="match status" value="1"/>
</dbReference>
<accession>A0A1H4T8T5</accession>
<dbReference type="Gene3D" id="1.10.10.10">
    <property type="entry name" value="Winged helix-like DNA-binding domain superfamily/Winged helix DNA-binding domain"/>
    <property type="match status" value="1"/>
</dbReference>
<dbReference type="InterPro" id="IPR036390">
    <property type="entry name" value="WH_DNA-bd_sf"/>
</dbReference>
<evidence type="ECO:0000259" key="1">
    <source>
        <dbReference type="PROSITE" id="PS50987"/>
    </source>
</evidence>
<keyword evidence="2" id="KW-0238">DNA-binding</keyword>
<keyword evidence="3" id="KW-1185">Reference proteome</keyword>
<name>A0A1H4T8T5_9PSEU</name>
<dbReference type="AlphaFoldDB" id="A0A1H4T8T5"/>
<evidence type="ECO:0000313" key="2">
    <source>
        <dbReference type="EMBL" id="SEC52739.1"/>
    </source>
</evidence>
<sequence>MVGGLVDAGNAVQGAIVELTRELADPVRLTALQVLAAEGPHTMVQLADALGVSAPRLGNHLARLRAAGLVTVEHTGRHALYRVGREDLLGVLTALAHYAGNEGIALPDRAESGADIAHTCYDHAAGRLGVAVFALLVARGALRPPDGSGAEVVLGDDLSAFADLGVSPTEIEPGRRRPATACLDRTHRVPHLGGVLGHEVLAAFLADGLVRRGTGDRELHITPRGRRRFGELLPGFAP</sequence>
<dbReference type="NCBIfam" id="NF033788">
    <property type="entry name" value="HTH_metalloreg"/>
    <property type="match status" value="1"/>
</dbReference>
<evidence type="ECO:0000313" key="3">
    <source>
        <dbReference type="Proteomes" id="UP000199622"/>
    </source>
</evidence>
<dbReference type="STRING" id="208445.SAMN04489727_4078"/>
<dbReference type="PANTHER" id="PTHR39168">
    <property type="entry name" value="TRANSCRIPTIONAL REGULATOR-RELATED"/>
    <property type="match status" value="1"/>
</dbReference>
<dbReference type="GO" id="GO:0003677">
    <property type="term" value="F:DNA binding"/>
    <property type="evidence" value="ECO:0007669"/>
    <property type="project" value="UniProtKB-KW"/>
</dbReference>
<dbReference type="GO" id="GO:0097063">
    <property type="term" value="F:cadmium ion sensor activity"/>
    <property type="evidence" value="ECO:0007669"/>
    <property type="project" value="TreeGrafter"/>
</dbReference>